<keyword evidence="3" id="KW-1185">Reference proteome</keyword>
<evidence type="ECO:0000313" key="3">
    <source>
        <dbReference type="Proteomes" id="UP000065822"/>
    </source>
</evidence>
<feature type="transmembrane region" description="Helical" evidence="1">
    <location>
        <begin position="61"/>
        <end position="79"/>
    </location>
</feature>
<keyword evidence="1" id="KW-1133">Transmembrane helix</keyword>
<proteinExistence type="predicted"/>
<feature type="transmembrane region" description="Helical" evidence="1">
    <location>
        <begin position="12"/>
        <end position="28"/>
    </location>
</feature>
<dbReference type="Proteomes" id="UP000065822">
    <property type="component" value="Chromosome"/>
</dbReference>
<evidence type="ECO:0000313" key="2">
    <source>
        <dbReference type="EMBL" id="AMD84377.1"/>
    </source>
</evidence>
<dbReference type="RefSeq" id="WP_066427943.1">
    <property type="nucleotide sequence ID" value="NZ_CP014227.1"/>
</dbReference>
<keyword evidence="1" id="KW-0812">Transmembrane</keyword>
<dbReference type="EMBL" id="CP014227">
    <property type="protein sequence ID" value="AMD84377.1"/>
    <property type="molecule type" value="Genomic_DNA"/>
</dbReference>
<accession>A0ABM5XB46</accession>
<sequence length="120" mass="13687">MRTGRKEIKVYLIANGLFLLSSYIFLGSDILDLATIKGIFILPALIITLYYLIQSIEMKEITRYSAVSSLFLLSSYIFLENGMLNIEAIRRVFILPILIITVSSFITTILKEKKSSNNMR</sequence>
<organism evidence="2 3">
    <name type="scientific">Capnocytophaga haemolytica</name>
    <dbReference type="NCBI Taxonomy" id="45243"/>
    <lineage>
        <taxon>Bacteria</taxon>
        <taxon>Pseudomonadati</taxon>
        <taxon>Bacteroidota</taxon>
        <taxon>Flavobacteriia</taxon>
        <taxon>Flavobacteriales</taxon>
        <taxon>Flavobacteriaceae</taxon>
        <taxon>Capnocytophaga</taxon>
    </lineage>
</organism>
<gene>
    <name evidence="2" type="ORF">AXF12_01800</name>
</gene>
<feature type="transmembrane region" description="Helical" evidence="1">
    <location>
        <begin position="91"/>
        <end position="110"/>
    </location>
</feature>
<name>A0ABM5XB46_9FLAO</name>
<protein>
    <submittedName>
        <fullName evidence="2">Uncharacterized protein</fullName>
    </submittedName>
</protein>
<evidence type="ECO:0000256" key="1">
    <source>
        <dbReference type="SAM" id="Phobius"/>
    </source>
</evidence>
<feature type="transmembrane region" description="Helical" evidence="1">
    <location>
        <begin position="34"/>
        <end position="52"/>
    </location>
</feature>
<keyword evidence="1" id="KW-0472">Membrane</keyword>
<reference evidence="2 3" key="1">
    <citation type="submission" date="2016-02" db="EMBL/GenBank/DDBJ databases">
        <authorList>
            <person name="Holder M.E."/>
            <person name="Ajami N.J."/>
            <person name="Petrosino J.F."/>
        </authorList>
    </citation>
    <scope>NUCLEOTIDE SEQUENCE [LARGE SCALE GENOMIC DNA]</scope>
    <source>
        <strain evidence="2 3">CCUG 32990</strain>
    </source>
</reference>